<feature type="compositionally biased region" description="Low complexity" evidence="2">
    <location>
        <begin position="760"/>
        <end position="770"/>
    </location>
</feature>
<keyword evidence="1" id="KW-0418">Kinase</keyword>
<dbReference type="CDD" id="cd00139">
    <property type="entry name" value="PIPKc"/>
    <property type="match status" value="1"/>
</dbReference>
<feature type="domain" description="PIPK" evidence="4">
    <location>
        <begin position="359"/>
        <end position="897"/>
    </location>
</feature>
<feature type="region of interest" description="Disordered" evidence="2">
    <location>
        <begin position="760"/>
        <end position="790"/>
    </location>
</feature>
<dbReference type="GeneID" id="18244775"/>
<dbReference type="Gene3D" id="3.30.800.10">
    <property type="entry name" value="Phosphatidylinositol Phosphate Kinase II Beta"/>
    <property type="match status" value="1"/>
</dbReference>
<evidence type="ECO:0000256" key="3">
    <source>
        <dbReference type="SAM" id="Phobius"/>
    </source>
</evidence>
<name>F4PEL1_BATDJ</name>
<evidence type="ECO:0000256" key="1">
    <source>
        <dbReference type="PROSITE-ProRule" id="PRU00781"/>
    </source>
</evidence>
<dbReference type="RefSeq" id="XP_006683117.1">
    <property type="nucleotide sequence ID" value="XM_006683054.1"/>
</dbReference>
<gene>
    <name evidence="5" type="ORF">BATDEDRAFT_92839</name>
</gene>
<dbReference type="GO" id="GO:0046854">
    <property type="term" value="P:phosphatidylinositol phosphate biosynthetic process"/>
    <property type="evidence" value="ECO:0000318"/>
    <property type="project" value="GO_Central"/>
</dbReference>
<keyword evidence="1" id="KW-0067">ATP-binding</keyword>
<reference evidence="5 6" key="1">
    <citation type="submission" date="2009-12" db="EMBL/GenBank/DDBJ databases">
        <title>The draft genome of Batrachochytrium dendrobatidis.</title>
        <authorList>
            <consortium name="US DOE Joint Genome Institute (JGI-PGF)"/>
            <person name="Kuo A."/>
            <person name="Salamov A."/>
            <person name="Schmutz J."/>
            <person name="Lucas S."/>
            <person name="Pitluck S."/>
            <person name="Rosenblum E."/>
            <person name="Stajich J."/>
            <person name="Eisen M."/>
            <person name="Grigoriev I.V."/>
        </authorList>
    </citation>
    <scope>NUCLEOTIDE SEQUENCE [LARGE SCALE GENOMIC DNA]</scope>
    <source>
        <strain evidence="6">JAM81 / FGSC 10211</strain>
    </source>
</reference>
<organism evidence="5 6">
    <name type="scientific">Batrachochytrium dendrobatidis (strain JAM81 / FGSC 10211)</name>
    <name type="common">Frog chytrid fungus</name>
    <dbReference type="NCBI Taxonomy" id="684364"/>
    <lineage>
        <taxon>Eukaryota</taxon>
        <taxon>Fungi</taxon>
        <taxon>Fungi incertae sedis</taxon>
        <taxon>Chytridiomycota</taxon>
        <taxon>Chytridiomycota incertae sedis</taxon>
        <taxon>Chytridiomycetes</taxon>
        <taxon>Rhizophydiales</taxon>
        <taxon>Rhizophydiales incertae sedis</taxon>
        <taxon>Batrachochytrium</taxon>
    </lineage>
</organism>
<dbReference type="Gene3D" id="3.30.810.10">
    <property type="entry name" value="2-Layer Sandwich"/>
    <property type="match status" value="1"/>
</dbReference>
<dbReference type="AlphaFoldDB" id="F4PEL1"/>
<keyword evidence="3" id="KW-0812">Transmembrane</keyword>
<feature type="compositionally biased region" description="Polar residues" evidence="2">
    <location>
        <begin position="167"/>
        <end position="180"/>
    </location>
</feature>
<dbReference type="SMART" id="SM00330">
    <property type="entry name" value="PIPKc"/>
    <property type="match status" value="1"/>
</dbReference>
<dbReference type="Proteomes" id="UP000007241">
    <property type="component" value="Unassembled WGS sequence"/>
</dbReference>
<evidence type="ECO:0000313" key="6">
    <source>
        <dbReference type="Proteomes" id="UP000007241"/>
    </source>
</evidence>
<dbReference type="InParanoid" id="F4PEL1"/>
<dbReference type="GO" id="GO:0016308">
    <property type="term" value="F:1-phosphatidylinositol-4-phosphate 5-kinase activity"/>
    <property type="evidence" value="ECO:0000318"/>
    <property type="project" value="GO_Central"/>
</dbReference>
<dbReference type="InterPro" id="IPR027484">
    <property type="entry name" value="PInositol-4-P-5-kinase_N"/>
</dbReference>
<dbReference type="GO" id="GO:0005524">
    <property type="term" value="F:ATP binding"/>
    <property type="evidence" value="ECO:0007669"/>
    <property type="project" value="UniProtKB-UniRule"/>
</dbReference>
<dbReference type="OrthoDB" id="20783at2759"/>
<dbReference type="InterPro" id="IPR023610">
    <property type="entry name" value="PInositol-4/5-P-5/4-kinase"/>
</dbReference>
<dbReference type="STRING" id="684364.F4PEL1"/>
<feature type="region of interest" description="Disordered" evidence="2">
    <location>
        <begin position="905"/>
        <end position="925"/>
    </location>
</feature>
<evidence type="ECO:0000313" key="5">
    <source>
        <dbReference type="EMBL" id="EGF76322.1"/>
    </source>
</evidence>
<dbReference type="SUPFAM" id="SSF56104">
    <property type="entry name" value="SAICAR synthase-like"/>
    <property type="match status" value="1"/>
</dbReference>
<dbReference type="PROSITE" id="PS51455">
    <property type="entry name" value="PIPK"/>
    <property type="match status" value="1"/>
</dbReference>
<protein>
    <recommendedName>
        <fullName evidence="4">PIPK domain-containing protein</fullName>
    </recommendedName>
</protein>
<feature type="region of interest" description="Disordered" evidence="2">
    <location>
        <begin position="368"/>
        <end position="391"/>
    </location>
</feature>
<dbReference type="InterPro" id="IPR027483">
    <property type="entry name" value="PInositol-4-P-4/5-kinase_C_sf"/>
</dbReference>
<keyword evidence="1" id="KW-0547">Nucleotide-binding</keyword>
<keyword evidence="6" id="KW-1185">Reference proteome</keyword>
<keyword evidence="3" id="KW-1133">Transmembrane helix</keyword>
<feature type="compositionally biased region" description="Basic and acidic residues" evidence="2">
    <location>
        <begin position="1028"/>
        <end position="1047"/>
    </location>
</feature>
<dbReference type="EMBL" id="GL882898">
    <property type="protein sequence ID" value="EGF76322.1"/>
    <property type="molecule type" value="Genomic_DNA"/>
</dbReference>
<keyword evidence="1" id="KW-0808">Transferase</keyword>
<accession>F4PEL1</accession>
<keyword evidence="3" id="KW-0472">Membrane</keyword>
<evidence type="ECO:0000259" key="4">
    <source>
        <dbReference type="PROSITE" id="PS51455"/>
    </source>
</evidence>
<dbReference type="GO" id="GO:0005886">
    <property type="term" value="C:plasma membrane"/>
    <property type="evidence" value="ECO:0000318"/>
    <property type="project" value="GO_Central"/>
</dbReference>
<feature type="transmembrane region" description="Helical" evidence="3">
    <location>
        <begin position="7"/>
        <end position="29"/>
    </location>
</feature>
<proteinExistence type="predicted"/>
<evidence type="ECO:0000256" key="2">
    <source>
        <dbReference type="SAM" id="MobiDB-lite"/>
    </source>
</evidence>
<dbReference type="Pfam" id="PF01504">
    <property type="entry name" value="PIP5K"/>
    <property type="match status" value="1"/>
</dbReference>
<dbReference type="HOGENOM" id="CLU_282986_0_0_1"/>
<dbReference type="PANTHER" id="PTHR23086:SF8">
    <property type="entry name" value="PHOSPHATIDYLINOSITOL 5-PHOSPHATE 4-KINASE, ISOFORM A"/>
    <property type="match status" value="1"/>
</dbReference>
<feature type="region of interest" description="Disordered" evidence="2">
    <location>
        <begin position="1013"/>
        <end position="1047"/>
    </location>
</feature>
<dbReference type="PANTHER" id="PTHR23086">
    <property type="entry name" value="PHOSPHATIDYLINOSITOL-4-PHOSPHATE 5-KINASE"/>
    <property type="match status" value="1"/>
</dbReference>
<sequence length="1102" mass="121160">MLESIPLFLLGLVLGIVALPLAFLLYRWLQGLTTEQEYKPLEQVTPHAATIHPLQCSACQHPAIHIKSEDQCCARNHSADPNKYFYSAHPYQHRHADDPSSPTPPISEDPIVTAFRQCVYSVLHIQAFNPETLPAWPSAWPALFSTGAIEALAVQMQKQSLQHQLIPSQSHPNCSHTRSLSNDHGKVKAGISPSRTPTLLTSISSSMAASHNYGTISSYKTTHNSSSVASVLFEENVESSPQTPLNSPIHSESPSKHILIGKHRLNSLSVGIPKLSSQKHSNRKISSDNLSNLAPLTSVAATPILNATSNQLTFCNAATDTISNQPISPTALSPTHLPLKVVPIQPSRRRLAIDRGSIKSAPKAYSRSHRFKPFDPGRHGAPKSTLHRPFTGDRQKIDGLKRYHYAFDSSHEWTIPHYGQVKFTDHSPMVFSAIRDYFGYSLAELEMDLTAPLSMSSSTGKSDAVFLRSKSGRFLFKSLRGSEADNLKAFLPSYVSFIIDNPDTLLPRYLGMYTFDPPSRRPSTISYTNSTHHATNSDRSSIGSISSNTVLLPTALQGKCTFVMMPNVFDTMLPIDFKYDFKGSTVGRQTLRRDELLELFNHEKSIHHDQQNYGLNPNTGVHSKKLVQSKEITFKELDFSRLLGEGIVNLIHLGAERRDWLVDRLTKDTALLKRHEFMDYSLLIGVHVYLNDPIPHACATGVPILSDSNSAAAGMSISPAVSILSSTVSQLNGSKAGSKPTQPYLSAFQTIANLVRGTSPEISSMSASPSGQCSISIGDTDDDDEHPSQKFNEHVHSKYEQPFTSMNEPYPYATHSCKPPQTHCNTITHTDFHGGMRSVGQDEVYYFGLIDALQKYNYFKWVERNLKKQTSQIIHGPTALTSMFSGSSSMNGGNFKGPSLNVMTTPPTSPSPLTGTSQNGSLAPPLDRVYKSSGHTRSRSATMLSRHVSPYLKSKTDASVNPGSLTVPGKSSSNTGYYEALTSPTKIKNHEFPLSPPQLDTQHLAAFPAKKRHSISLKDVPEQPESDDAGHIEEKNSTSQSIDDHTLSSRPAALNEETIPMFQNRHITFPAVTTLTTMPENSVEEPGRYASRLVDFIGGIVV</sequence>
<feature type="region of interest" description="Disordered" evidence="2">
    <location>
        <begin position="167"/>
        <end position="194"/>
    </location>
</feature>
<dbReference type="InterPro" id="IPR002498">
    <property type="entry name" value="PInositol-4-P-4/5-kinase_core"/>
</dbReference>